<dbReference type="GO" id="GO:0006402">
    <property type="term" value="P:mRNA catabolic process"/>
    <property type="evidence" value="ECO:0007669"/>
    <property type="project" value="TreeGrafter"/>
</dbReference>
<dbReference type="PANTHER" id="PTHR33988:SF2">
    <property type="entry name" value="ENDORIBONUCLEASE MAZF"/>
    <property type="match status" value="1"/>
</dbReference>
<dbReference type="GO" id="GO:0004521">
    <property type="term" value="F:RNA endonuclease activity"/>
    <property type="evidence" value="ECO:0007669"/>
    <property type="project" value="TreeGrafter"/>
</dbReference>
<proteinExistence type="inferred from homology"/>
<reference evidence="3 4" key="1">
    <citation type="submission" date="2015-09" db="EMBL/GenBank/DDBJ databases">
        <authorList>
            <consortium name="Pathogen Informatics"/>
        </authorList>
    </citation>
    <scope>NUCLEOTIDE SEQUENCE [LARGE SCALE GENOMIC DNA]</scope>
    <source>
        <strain evidence="3 4">2789STDY5834970</strain>
    </source>
</reference>
<keyword evidence="2" id="KW-1277">Toxin-antitoxin system</keyword>
<dbReference type="GO" id="GO:0016075">
    <property type="term" value="P:rRNA catabolic process"/>
    <property type="evidence" value="ECO:0007669"/>
    <property type="project" value="TreeGrafter"/>
</dbReference>
<dbReference type="Proteomes" id="UP000095649">
    <property type="component" value="Unassembled WGS sequence"/>
</dbReference>
<dbReference type="GO" id="GO:0003677">
    <property type="term" value="F:DNA binding"/>
    <property type="evidence" value="ECO:0007669"/>
    <property type="project" value="InterPro"/>
</dbReference>
<dbReference type="EC" id="3.1.-.-" evidence="3"/>
<comment type="similarity">
    <text evidence="1">Belongs to the PemK/MazF family.</text>
</comment>
<dbReference type="Pfam" id="PF02452">
    <property type="entry name" value="PemK_toxin"/>
    <property type="match status" value="1"/>
</dbReference>
<dbReference type="SUPFAM" id="SSF50118">
    <property type="entry name" value="Cell growth inhibitor/plasmid maintenance toxic component"/>
    <property type="match status" value="1"/>
</dbReference>
<protein>
    <submittedName>
        <fullName evidence="3">mRNA interferase EndoA</fullName>
        <ecNumber evidence="3">3.1.-.-</ecNumber>
    </submittedName>
</protein>
<sequence>MNRKTTKKVDESTLTTLCAVCRGAFLDAKGVRLRRADPRQLVKDVCTYCQTRYGFDYYVQPIVRKSKMTGKENRRETEPAYADMKPHIGSEQGGKRPVVVLQNNIGNRHSPTLIVATVTTRTEKKKNQPTHVLVDSNPAFEEPSMILLEQIFTIDKSRIERFMGYASKAEMLRIDMALLVSLALNVLSGNRSE</sequence>
<keyword evidence="3" id="KW-0378">Hydrolase</keyword>
<accession>A0A173SVY9</accession>
<dbReference type="InterPro" id="IPR003477">
    <property type="entry name" value="PemK-like"/>
</dbReference>
<dbReference type="InterPro" id="IPR011067">
    <property type="entry name" value="Plasmid_toxin/cell-grow_inhib"/>
</dbReference>
<dbReference type="EMBL" id="CYXN01000007">
    <property type="protein sequence ID" value="CUM93907.1"/>
    <property type="molecule type" value="Genomic_DNA"/>
</dbReference>
<evidence type="ECO:0000313" key="4">
    <source>
        <dbReference type="Proteomes" id="UP000095649"/>
    </source>
</evidence>
<evidence type="ECO:0000256" key="1">
    <source>
        <dbReference type="ARBA" id="ARBA00007521"/>
    </source>
</evidence>
<dbReference type="PANTHER" id="PTHR33988">
    <property type="entry name" value="ENDORIBONUCLEASE MAZF-RELATED"/>
    <property type="match status" value="1"/>
</dbReference>
<name>A0A173SVY9_9FIRM</name>
<dbReference type="Gene3D" id="2.30.30.110">
    <property type="match status" value="1"/>
</dbReference>
<evidence type="ECO:0000256" key="2">
    <source>
        <dbReference type="ARBA" id="ARBA00022649"/>
    </source>
</evidence>
<organism evidence="3 4">
    <name type="scientific">Faecalibacterium prausnitzii</name>
    <dbReference type="NCBI Taxonomy" id="853"/>
    <lineage>
        <taxon>Bacteria</taxon>
        <taxon>Bacillati</taxon>
        <taxon>Bacillota</taxon>
        <taxon>Clostridia</taxon>
        <taxon>Eubacteriales</taxon>
        <taxon>Oscillospiraceae</taxon>
        <taxon>Faecalibacterium</taxon>
    </lineage>
</organism>
<gene>
    <name evidence="3" type="primary">ndoA_2</name>
    <name evidence="3" type="ORF">ERS852582_01210</name>
</gene>
<evidence type="ECO:0000313" key="3">
    <source>
        <dbReference type="EMBL" id="CUM93907.1"/>
    </source>
</evidence>
<dbReference type="AlphaFoldDB" id="A0A173SVY9"/>
<dbReference type="GO" id="GO:0016787">
    <property type="term" value="F:hydrolase activity"/>
    <property type="evidence" value="ECO:0007669"/>
    <property type="project" value="UniProtKB-KW"/>
</dbReference>